<proteinExistence type="predicted"/>
<evidence type="ECO:0000313" key="2">
    <source>
        <dbReference type="EMBL" id="CAA9315361.1"/>
    </source>
</evidence>
<feature type="non-terminal residue" evidence="2">
    <location>
        <position position="145"/>
    </location>
</feature>
<evidence type="ECO:0000256" key="1">
    <source>
        <dbReference type="SAM" id="MobiDB-lite"/>
    </source>
</evidence>
<dbReference type="EMBL" id="CADCUE010000034">
    <property type="protein sequence ID" value="CAA9315361.1"/>
    <property type="molecule type" value="Genomic_DNA"/>
</dbReference>
<protein>
    <submittedName>
        <fullName evidence="2">Transcriptional regulator, AsnC family</fullName>
    </submittedName>
</protein>
<sequence>GLHRPVGPQLPARRRPRDVQRDRGRRRAVRAGGQATGGPAAGDRGDPRLHGPGGPGRARLDHRGLRRDLLQGDGRSRGAAREPRGGARGRGGLHRLRGRRRPAAHAGLGHQAARARHRARPGRAQRRPHAQRHRPVAAHRPAAVV</sequence>
<feature type="compositionally biased region" description="Basic and acidic residues" evidence="1">
    <location>
        <begin position="58"/>
        <end position="85"/>
    </location>
</feature>
<organism evidence="2">
    <name type="scientific">uncultured Frankineae bacterium</name>
    <dbReference type="NCBI Taxonomy" id="437475"/>
    <lineage>
        <taxon>Bacteria</taxon>
        <taxon>Bacillati</taxon>
        <taxon>Actinomycetota</taxon>
        <taxon>Actinomycetes</taxon>
        <taxon>Frankiales</taxon>
        <taxon>environmental samples</taxon>
    </lineage>
</organism>
<feature type="region of interest" description="Disordered" evidence="1">
    <location>
        <begin position="1"/>
        <end position="145"/>
    </location>
</feature>
<accession>A0A6J4KUV8</accession>
<feature type="compositionally biased region" description="Basic residues" evidence="1">
    <location>
        <begin position="113"/>
        <end position="137"/>
    </location>
</feature>
<gene>
    <name evidence="2" type="ORF">AVDCRST_MAG16-414</name>
</gene>
<feature type="compositionally biased region" description="Basic residues" evidence="1">
    <location>
        <begin position="91"/>
        <end position="103"/>
    </location>
</feature>
<name>A0A6J4KUV8_9ACTN</name>
<dbReference type="AlphaFoldDB" id="A0A6J4KUV8"/>
<feature type="non-terminal residue" evidence="2">
    <location>
        <position position="1"/>
    </location>
</feature>
<reference evidence="2" key="1">
    <citation type="submission" date="2020-02" db="EMBL/GenBank/DDBJ databases">
        <authorList>
            <person name="Meier V. D."/>
        </authorList>
    </citation>
    <scope>NUCLEOTIDE SEQUENCE</scope>
    <source>
        <strain evidence="2">AVDCRST_MAG16</strain>
    </source>
</reference>